<evidence type="ECO:0000313" key="2">
    <source>
        <dbReference type="Proteomes" id="UP001595818"/>
    </source>
</evidence>
<dbReference type="EMBL" id="JBHSJJ010000016">
    <property type="protein sequence ID" value="MFC4874287.1"/>
    <property type="molecule type" value="Genomic_DNA"/>
</dbReference>
<gene>
    <name evidence="1" type="ORF">ACFPFU_21465</name>
</gene>
<sequence>MGSVNRMGLLNPYRKGVRPGASSANGSSTLHLPIAGIPDIASLIGTGYTSWLQKPFRITSQG</sequence>
<dbReference type="Proteomes" id="UP001595818">
    <property type="component" value="Unassembled WGS sequence"/>
</dbReference>
<accession>A0ABV9T6Y8</accession>
<keyword evidence="2" id="KW-1185">Reference proteome</keyword>
<proteinExistence type="predicted"/>
<name>A0ABV9T6Y8_9BACT</name>
<protein>
    <submittedName>
        <fullName evidence="1">Uncharacterized protein</fullName>
    </submittedName>
</protein>
<evidence type="ECO:0000313" key="1">
    <source>
        <dbReference type="EMBL" id="MFC4874287.1"/>
    </source>
</evidence>
<organism evidence="1 2">
    <name type="scientific">Negadavirga shengliensis</name>
    <dbReference type="NCBI Taxonomy" id="1389218"/>
    <lineage>
        <taxon>Bacteria</taxon>
        <taxon>Pseudomonadati</taxon>
        <taxon>Bacteroidota</taxon>
        <taxon>Cytophagia</taxon>
        <taxon>Cytophagales</taxon>
        <taxon>Cyclobacteriaceae</taxon>
        <taxon>Negadavirga</taxon>
    </lineage>
</organism>
<reference evidence="2" key="1">
    <citation type="journal article" date="2019" name="Int. J. Syst. Evol. Microbiol.">
        <title>The Global Catalogue of Microorganisms (GCM) 10K type strain sequencing project: providing services to taxonomists for standard genome sequencing and annotation.</title>
        <authorList>
            <consortium name="The Broad Institute Genomics Platform"/>
            <consortium name="The Broad Institute Genome Sequencing Center for Infectious Disease"/>
            <person name="Wu L."/>
            <person name="Ma J."/>
        </authorList>
    </citation>
    <scope>NUCLEOTIDE SEQUENCE [LARGE SCALE GENOMIC DNA]</scope>
    <source>
        <strain evidence="2">CGMCC 4.7466</strain>
    </source>
</reference>
<comment type="caution">
    <text evidence="1">The sequence shown here is derived from an EMBL/GenBank/DDBJ whole genome shotgun (WGS) entry which is preliminary data.</text>
</comment>